<evidence type="ECO:0000313" key="1">
    <source>
        <dbReference type="EMBL" id="MPN07565.1"/>
    </source>
</evidence>
<name>A0A645EZT3_9ZZZZ</name>
<protein>
    <submittedName>
        <fullName evidence="1">Uncharacterized protein</fullName>
    </submittedName>
</protein>
<organism evidence="1">
    <name type="scientific">bioreactor metagenome</name>
    <dbReference type="NCBI Taxonomy" id="1076179"/>
    <lineage>
        <taxon>unclassified sequences</taxon>
        <taxon>metagenomes</taxon>
        <taxon>ecological metagenomes</taxon>
    </lineage>
</organism>
<dbReference type="EMBL" id="VSSQ01053541">
    <property type="protein sequence ID" value="MPN07565.1"/>
    <property type="molecule type" value="Genomic_DNA"/>
</dbReference>
<reference evidence="1" key="1">
    <citation type="submission" date="2019-08" db="EMBL/GenBank/DDBJ databases">
        <authorList>
            <person name="Kucharzyk K."/>
            <person name="Murdoch R.W."/>
            <person name="Higgins S."/>
            <person name="Loffler F."/>
        </authorList>
    </citation>
    <scope>NUCLEOTIDE SEQUENCE</scope>
</reference>
<sequence>MALLDWRKDLRAVLADGADEVRRQRVAFQHIAANPADEALLFLRFRRGFRFGRFRCCRRLLRFFHRGGLLLRRFLRLCALLRIEGNEHLCAVLADGADEVRRQHFAFVDIAADRAEPALLLLRTRAGLGLDVLTVIFVGHGRFA</sequence>
<dbReference type="AlphaFoldDB" id="A0A645EZT3"/>
<accession>A0A645EZT3</accession>
<proteinExistence type="predicted"/>
<gene>
    <name evidence="1" type="ORF">SDC9_154836</name>
</gene>
<comment type="caution">
    <text evidence="1">The sequence shown here is derived from an EMBL/GenBank/DDBJ whole genome shotgun (WGS) entry which is preliminary data.</text>
</comment>